<proteinExistence type="predicted"/>
<evidence type="ECO:0000313" key="1">
    <source>
        <dbReference type="EMBL" id="NRT87885.1"/>
    </source>
</evidence>
<dbReference type="RefSeq" id="WP_173710563.1">
    <property type="nucleotide sequence ID" value="NZ_JABSWW010000001.1"/>
</dbReference>
<dbReference type="EMBL" id="JABSWW010000001">
    <property type="protein sequence ID" value="NRT87885.1"/>
    <property type="molecule type" value="Genomic_DNA"/>
</dbReference>
<name>A0AAX0AXS2_CLOBE</name>
<organism evidence="1 2">
    <name type="scientific">Clostridium beijerinckii</name>
    <name type="common">Clostridium MP</name>
    <dbReference type="NCBI Taxonomy" id="1520"/>
    <lineage>
        <taxon>Bacteria</taxon>
        <taxon>Bacillati</taxon>
        <taxon>Bacillota</taxon>
        <taxon>Clostridia</taxon>
        <taxon>Eubacteriales</taxon>
        <taxon>Clostridiaceae</taxon>
        <taxon>Clostridium</taxon>
    </lineage>
</organism>
<gene>
    <name evidence="1" type="ORF">B0H41_001564</name>
</gene>
<evidence type="ECO:0000313" key="2">
    <source>
        <dbReference type="Proteomes" id="UP001193748"/>
    </source>
</evidence>
<protein>
    <submittedName>
        <fullName evidence="1">Uncharacterized protein</fullName>
    </submittedName>
</protein>
<comment type="caution">
    <text evidence="1">The sequence shown here is derived from an EMBL/GenBank/DDBJ whole genome shotgun (WGS) entry which is preliminary data.</text>
</comment>
<accession>A0AAX0AXS2</accession>
<dbReference type="Proteomes" id="UP001193748">
    <property type="component" value="Unassembled WGS sequence"/>
</dbReference>
<sequence length="47" mass="5758">MYFVFRERDNKIIHIDEITPSENGQKLERHGAVWFTNDQHPKWKTMI</sequence>
<dbReference type="AlphaFoldDB" id="A0AAX0AXS2"/>
<reference evidence="1" key="2">
    <citation type="journal article" date="2022" name="Nat. Biotechnol.">
        <title>Carbon-negative production of acetone and isopropanol by gas fermentation at industrial pilot scale.</title>
        <authorList>
            <person name="Liew F.E."/>
            <person name="Nogle R."/>
            <person name="Abdalla T."/>
            <person name="Rasor B.J."/>
            <person name="Canter C."/>
            <person name="Jensen R.O."/>
            <person name="Wang L."/>
            <person name="Strutz J."/>
            <person name="Chirania P."/>
            <person name="De Tissera S."/>
            <person name="Mueller A.P."/>
            <person name="Ruan Z."/>
            <person name="Gao A."/>
            <person name="Tran L."/>
            <person name="Engle N.L."/>
            <person name="Bromley J.C."/>
            <person name="Daniell J."/>
            <person name="Conrado R."/>
            <person name="Tschaplinski T.J."/>
            <person name="Giannone R.J."/>
            <person name="Hettich R.L."/>
            <person name="Karim A.S."/>
            <person name="Simpson S.D."/>
            <person name="Brown S.D."/>
            <person name="Leang C."/>
            <person name="Jewett M.C."/>
            <person name="Kopke M."/>
        </authorList>
    </citation>
    <scope>NUCLEOTIDE SEQUENCE</scope>
    <source>
        <strain evidence="1">DJ080</strain>
    </source>
</reference>
<reference evidence="1" key="1">
    <citation type="submission" date="2020-05" db="EMBL/GenBank/DDBJ databases">
        <authorList>
            <person name="Brown S."/>
            <person name="Huntemann M."/>
            <person name="Clum A."/>
            <person name="Spunde A."/>
            <person name="Palaniappan K."/>
            <person name="Ritter S."/>
            <person name="Mikhailova N."/>
            <person name="Chen I.-M."/>
            <person name="Stamatis D."/>
            <person name="Reddy T."/>
            <person name="O'Malley R."/>
            <person name="Daum C."/>
            <person name="Shapiro N."/>
            <person name="Ivanova N."/>
            <person name="Kyrpides N."/>
            <person name="Woyke T."/>
        </authorList>
    </citation>
    <scope>NUCLEOTIDE SEQUENCE</scope>
    <source>
        <strain evidence="1">DJ080</strain>
    </source>
</reference>